<organism evidence="1 2">
    <name type="scientific">Actinidia chinensis var. chinensis</name>
    <name type="common">Chinese soft-hair kiwi</name>
    <dbReference type="NCBI Taxonomy" id="1590841"/>
    <lineage>
        <taxon>Eukaryota</taxon>
        <taxon>Viridiplantae</taxon>
        <taxon>Streptophyta</taxon>
        <taxon>Embryophyta</taxon>
        <taxon>Tracheophyta</taxon>
        <taxon>Spermatophyta</taxon>
        <taxon>Magnoliopsida</taxon>
        <taxon>eudicotyledons</taxon>
        <taxon>Gunneridae</taxon>
        <taxon>Pentapetalae</taxon>
        <taxon>asterids</taxon>
        <taxon>Ericales</taxon>
        <taxon>Actinidiaceae</taxon>
        <taxon>Actinidia</taxon>
    </lineage>
</organism>
<dbReference type="PANTHER" id="PTHR31579">
    <property type="entry name" value="OS03G0796600 PROTEIN"/>
    <property type="match status" value="1"/>
</dbReference>
<dbReference type="InParanoid" id="A0A2R6QJP4"/>
<evidence type="ECO:0000313" key="2">
    <source>
        <dbReference type="Proteomes" id="UP000241394"/>
    </source>
</evidence>
<dbReference type="AlphaFoldDB" id="A0A2R6QJP4"/>
<dbReference type="PANTHER" id="PTHR31579:SF84">
    <property type="entry name" value="F21O3.6 PROTEIN"/>
    <property type="match status" value="1"/>
</dbReference>
<dbReference type="NCBIfam" id="TIGR01615">
    <property type="entry name" value="A_thal_3542"/>
    <property type="match status" value="1"/>
</dbReference>
<dbReference type="EMBL" id="NKQK01000015">
    <property type="protein sequence ID" value="PSS09623.1"/>
    <property type="molecule type" value="Genomic_DNA"/>
</dbReference>
<gene>
    <name evidence="1" type="ORF">CEY00_Acc16645</name>
</gene>
<dbReference type="OrthoDB" id="548115at2759"/>
<comment type="caution">
    <text evidence="1">The sequence shown here is derived from an EMBL/GenBank/DDBJ whole genome shotgun (WGS) entry which is preliminary data.</text>
</comment>
<name>A0A2R6QJP4_ACTCC</name>
<sequence>MAGLARVKRVTDPLNDKVKARIVGKAEREPVYVSSGSEHSGEIDDDDSPCLSYLVHGFLEDNAGGSGESPEYDSESECDPAISDPTDLIDDLVNPAVTINADSFRNVLLGHVNKAMAVFSSVQLNKSVLRRNVMAFLRNFGYNAAICKSKWETSGGLTSGNYEFIDVLRSDFAARYFIDLDFAGEFQIARPTNHYDRMLQTLPRVFVGRSEELKQIVRVMSDAAKRSLKSRGLSLPPWRKNRYMQNKWFGPFRRTANAIPSMPSPVNRGLAVKCRFVGFDAVDSRPRQLVHDNSCIIICNPINCSFK</sequence>
<dbReference type="OMA" id="RYLQTRW"/>
<evidence type="ECO:0000313" key="1">
    <source>
        <dbReference type="EMBL" id="PSS09623.1"/>
    </source>
</evidence>
<keyword evidence="2" id="KW-1185">Reference proteome</keyword>
<reference evidence="2" key="2">
    <citation type="journal article" date="2018" name="BMC Genomics">
        <title>A manually annotated Actinidia chinensis var. chinensis (kiwifruit) genome highlights the challenges associated with draft genomes and gene prediction in plants.</title>
        <authorList>
            <person name="Pilkington S.M."/>
            <person name="Crowhurst R."/>
            <person name="Hilario E."/>
            <person name="Nardozza S."/>
            <person name="Fraser L."/>
            <person name="Peng Y."/>
            <person name="Gunaseelan K."/>
            <person name="Simpson R."/>
            <person name="Tahir J."/>
            <person name="Deroles S.C."/>
            <person name="Templeton K."/>
            <person name="Luo Z."/>
            <person name="Davy M."/>
            <person name="Cheng C."/>
            <person name="McNeilage M."/>
            <person name="Scaglione D."/>
            <person name="Liu Y."/>
            <person name="Zhang Q."/>
            <person name="Datson P."/>
            <person name="De Silva N."/>
            <person name="Gardiner S.E."/>
            <person name="Bassett H."/>
            <person name="Chagne D."/>
            <person name="McCallum J."/>
            <person name="Dzierzon H."/>
            <person name="Deng C."/>
            <person name="Wang Y.Y."/>
            <person name="Barron L."/>
            <person name="Manako K."/>
            <person name="Bowen J."/>
            <person name="Foster T.M."/>
            <person name="Erridge Z.A."/>
            <person name="Tiffin H."/>
            <person name="Waite C.N."/>
            <person name="Davies K.M."/>
            <person name="Grierson E.P."/>
            <person name="Laing W.A."/>
            <person name="Kirk R."/>
            <person name="Chen X."/>
            <person name="Wood M."/>
            <person name="Montefiori M."/>
            <person name="Brummell D.A."/>
            <person name="Schwinn K.E."/>
            <person name="Catanach A."/>
            <person name="Fullerton C."/>
            <person name="Li D."/>
            <person name="Meiyalaghan S."/>
            <person name="Nieuwenhuizen N."/>
            <person name="Read N."/>
            <person name="Prakash R."/>
            <person name="Hunter D."/>
            <person name="Zhang H."/>
            <person name="McKenzie M."/>
            <person name="Knabel M."/>
            <person name="Harris A."/>
            <person name="Allan A.C."/>
            <person name="Gleave A."/>
            <person name="Chen A."/>
            <person name="Janssen B.J."/>
            <person name="Plunkett B."/>
            <person name="Ampomah-Dwamena C."/>
            <person name="Voogd C."/>
            <person name="Leif D."/>
            <person name="Lafferty D."/>
            <person name="Souleyre E.J.F."/>
            <person name="Varkonyi-Gasic E."/>
            <person name="Gambi F."/>
            <person name="Hanley J."/>
            <person name="Yao J.L."/>
            <person name="Cheung J."/>
            <person name="David K.M."/>
            <person name="Warren B."/>
            <person name="Marsh K."/>
            <person name="Snowden K.C."/>
            <person name="Lin-Wang K."/>
            <person name="Brian L."/>
            <person name="Martinez-Sanchez M."/>
            <person name="Wang M."/>
            <person name="Ileperuma N."/>
            <person name="Macnee N."/>
            <person name="Campin R."/>
            <person name="McAtee P."/>
            <person name="Drummond R.S.M."/>
            <person name="Espley R.V."/>
            <person name="Ireland H.S."/>
            <person name="Wu R."/>
            <person name="Atkinson R.G."/>
            <person name="Karunairetnam S."/>
            <person name="Bulley S."/>
            <person name="Chunkath S."/>
            <person name="Hanley Z."/>
            <person name="Storey R."/>
            <person name="Thrimawithana A.H."/>
            <person name="Thomson S."/>
            <person name="David C."/>
            <person name="Testolin R."/>
            <person name="Huang H."/>
            <person name="Hellens R.P."/>
            <person name="Schaffer R.J."/>
        </authorList>
    </citation>
    <scope>NUCLEOTIDE SEQUENCE [LARGE SCALE GENOMIC DNA]</scope>
    <source>
        <strain evidence="2">cv. Red5</strain>
    </source>
</reference>
<dbReference type="Proteomes" id="UP000241394">
    <property type="component" value="Chromosome LG15"/>
</dbReference>
<protein>
    <submittedName>
        <fullName evidence="1">GMP synthase</fullName>
    </submittedName>
</protein>
<dbReference type="Pfam" id="PF04720">
    <property type="entry name" value="PDDEXK_6"/>
    <property type="match status" value="1"/>
</dbReference>
<dbReference type="FunCoup" id="A0A2R6QJP4">
    <property type="interactions" value="44"/>
</dbReference>
<reference evidence="1 2" key="1">
    <citation type="submission" date="2017-07" db="EMBL/GenBank/DDBJ databases">
        <title>An improved, manually edited Actinidia chinensis var. chinensis (kiwifruit) genome highlights the challenges associated with draft genomes and gene prediction in plants.</title>
        <authorList>
            <person name="Pilkington S."/>
            <person name="Crowhurst R."/>
            <person name="Hilario E."/>
            <person name="Nardozza S."/>
            <person name="Fraser L."/>
            <person name="Peng Y."/>
            <person name="Gunaseelan K."/>
            <person name="Simpson R."/>
            <person name="Tahir J."/>
            <person name="Deroles S."/>
            <person name="Templeton K."/>
            <person name="Luo Z."/>
            <person name="Davy M."/>
            <person name="Cheng C."/>
            <person name="Mcneilage M."/>
            <person name="Scaglione D."/>
            <person name="Liu Y."/>
            <person name="Zhang Q."/>
            <person name="Datson P."/>
            <person name="De Silva N."/>
            <person name="Gardiner S."/>
            <person name="Bassett H."/>
            <person name="Chagne D."/>
            <person name="Mccallum J."/>
            <person name="Dzierzon H."/>
            <person name="Deng C."/>
            <person name="Wang Y.-Y."/>
            <person name="Barron N."/>
            <person name="Manako K."/>
            <person name="Bowen J."/>
            <person name="Foster T."/>
            <person name="Erridge Z."/>
            <person name="Tiffin H."/>
            <person name="Waite C."/>
            <person name="Davies K."/>
            <person name="Grierson E."/>
            <person name="Laing W."/>
            <person name="Kirk R."/>
            <person name="Chen X."/>
            <person name="Wood M."/>
            <person name="Montefiori M."/>
            <person name="Brummell D."/>
            <person name="Schwinn K."/>
            <person name="Catanach A."/>
            <person name="Fullerton C."/>
            <person name="Li D."/>
            <person name="Meiyalaghan S."/>
            <person name="Nieuwenhuizen N."/>
            <person name="Read N."/>
            <person name="Prakash R."/>
            <person name="Hunter D."/>
            <person name="Zhang H."/>
            <person name="Mckenzie M."/>
            <person name="Knabel M."/>
            <person name="Harris A."/>
            <person name="Allan A."/>
            <person name="Chen A."/>
            <person name="Janssen B."/>
            <person name="Plunkett B."/>
            <person name="Dwamena C."/>
            <person name="Voogd C."/>
            <person name="Leif D."/>
            <person name="Lafferty D."/>
            <person name="Souleyre E."/>
            <person name="Varkonyi-Gasic E."/>
            <person name="Gambi F."/>
            <person name="Hanley J."/>
            <person name="Yao J.-L."/>
            <person name="Cheung J."/>
            <person name="David K."/>
            <person name="Warren B."/>
            <person name="Marsh K."/>
            <person name="Snowden K."/>
            <person name="Lin-Wang K."/>
            <person name="Brian L."/>
            <person name="Martinez-Sanchez M."/>
            <person name="Wang M."/>
            <person name="Ileperuma N."/>
            <person name="Macnee N."/>
            <person name="Campin R."/>
            <person name="Mcatee P."/>
            <person name="Drummond R."/>
            <person name="Espley R."/>
            <person name="Ireland H."/>
            <person name="Wu R."/>
            <person name="Atkinson R."/>
            <person name="Karunairetnam S."/>
            <person name="Bulley S."/>
            <person name="Chunkath S."/>
            <person name="Hanley Z."/>
            <person name="Storey R."/>
            <person name="Thrimawithana A."/>
            <person name="Thomson S."/>
            <person name="David C."/>
            <person name="Testolin R."/>
        </authorList>
    </citation>
    <scope>NUCLEOTIDE SEQUENCE [LARGE SCALE GENOMIC DNA]</scope>
    <source>
        <strain evidence="2">cv. Red5</strain>
        <tissue evidence="1">Young leaf</tissue>
    </source>
</reference>
<dbReference type="Gramene" id="PSS09623">
    <property type="protein sequence ID" value="PSS09623"/>
    <property type="gene ID" value="CEY00_Acc16645"/>
</dbReference>
<accession>A0A2R6QJP4</accession>
<dbReference type="InterPro" id="IPR006502">
    <property type="entry name" value="PDDEXK-like"/>
</dbReference>
<dbReference type="STRING" id="1590841.A0A2R6QJP4"/>
<proteinExistence type="predicted"/>